<protein>
    <submittedName>
        <fullName evidence="2">Alpha/beta fold hydrolase</fullName>
    </submittedName>
</protein>
<dbReference type="SUPFAM" id="SSF53474">
    <property type="entry name" value="alpha/beta-Hydrolases"/>
    <property type="match status" value="1"/>
</dbReference>
<dbReference type="Gene3D" id="3.40.50.1820">
    <property type="entry name" value="alpha/beta hydrolase"/>
    <property type="match status" value="1"/>
</dbReference>
<keyword evidence="2" id="KW-0378">Hydrolase</keyword>
<feature type="domain" description="AB hydrolase-1" evidence="1">
    <location>
        <begin position="52"/>
        <end position="302"/>
    </location>
</feature>
<dbReference type="PRINTS" id="PR00412">
    <property type="entry name" value="EPOXHYDRLASE"/>
</dbReference>
<dbReference type="InterPro" id="IPR050228">
    <property type="entry name" value="Carboxylesterase_BioH"/>
</dbReference>
<dbReference type="InterPro" id="IPR000639">
    <property type="entry name" value="Epox_hydrolase-like"/>
</dbReference>
<dbReference type="InterPro" id="IPR000073">
    <property type="entry name" value="AB_hydrolase_1"/>
</dbReference>
<dbReference type="PRINTS" id="PR00111">
    <property type="entry name" value="ABHYDROLASE"/>
</dbReference>
<reference evidence="2 3" key="1">
    <citation type="submission" date="2024-09" db="EMBL/GenBank/DDBJ databases">
        <authorList>
            <person name="Sun Q."/>
            <person name="Mori K."/>
        </authorList>
    </citation>
    <scope>NUCLEOTIDE SEQUENCE [LARGE SCALE GENOMIC DNA]</scope>
    <source>
        <strain evidence="2 3">JCM 4414</strain>
    </source>
</reference>
<evidence type="ECO:0000259" key="1">
    <source>
        <dbReference type="Pfam" id="PF12697"/>
    </source>
</evidence>
<dbReference type="RefSeq" id="WP_345486766.1">
    <property type="nucleotide sequence ID" value="NZ_BAAAWU010000001.1"/>
</dbReference>
<dbReference type="PANTHER" id="PTHR43194:SF5">
    <property type="entry name" value="PIMELOYL-[ACYL-CARRIER PROTEIN] METHYL ESTER ESTERASE"/>
    <property type="match status" value="1"/>
</dbReference>
<dbReference type="EMBL" id="JBHMCT010000007">
    <property type="protein sequence ID" value="MFB9554140.1"/>
    <property type="molecule type" value="Genomic_DNA"/>
</dbReference>
<organism evidence="2 3">
    <name type="scientific">Streptomyces roseoviridis</name>
    <dbReference type="NCBI Taxonomy" id="67361"/>
    <lineage>
        <taxon>Bacteria</taxon>
        <taxon>Bacillati</taxon>
        <taxon>Actinomycetota</taxon>
        <taxon>Actinomycetes</taxon>
        <taxon>Kitasatosporales</taxon>
        <taxon>Streptomycetaceae</taxon>
        <taxon>Streptomyces</taxon>
    </lineage>
</organism>
<gene>
    <name evidence="2" type="ORF">ACFFTP_08010</name>
</gene>
<evidence type="ECO:0000313" key="2">
    <source>
        <dbReference type="EMBL" id="MFB9554140.1"/>
    </source>
</evidence>
<evidence type="ECO:0000313" key="3">
    <source>
        <dbReference type="Proteomes" id="UP001589716"/>
    </source>
</evidence>
<dbReference type="InterPro" id="IPR029058">
    <property type="entry name" value="AB_hydrolase_fold"/>
</dbReference>
<comment type="caution">
    <text evidence="2">The sequence shown here is derived from an EMBL/GenBank/DDBJ whole genome shotgun (WGS) entry which is preliminary data.</text>
</comment>
<sequence length="314" mass="32846">MTWTEHTFVREVRDVCEEREGNGGRTKSGGRAGNGGGVRLSLRDWGGTGRPLLLLHGLAGHAGEWDGVARRLRADGYRVVALDQRGHGASERQPGDVSRAAYVADVLAVLDRLGLTDTILVGQSYGGHAALLTAAATARTAPPAGSGISATARTAPPAGRAIAAAVLVEAGPGGSDPATLARVGDWLRAWPVPFPDREAAVAHLGGGPVGEGWADGLEERDGGLWPRFDPEVMVASLAENAGRAWWEEWAAIDVPVLAVLGQDGIVSDEEYDEMARRLPGLRAACVPGTGHDLHLERPDVLHALISGFLADIDA</sequence>
<dbReference type="Pfam" id="PF12697">
    <property type="entry name" value="Abhydrolase_6"/>
    <property type="match status" value="1"/>
</dbReference>
<accession>A0ABV5QKX0</accession>
<name>A0ABV5QKX0_9ACTN</name>
<keyword evidence="3" id="KW-1185">Reference proteome</keyword>
<proteinExistence type="predicted"/>
<dbReference type="GO" id="GO:0016787">
    <property type="term" value="F:hydrolase activity"/>
    <property type="evidence" value="ECO:0007669"/>
    <property type="project" value="UniProtKB-KW"/>
</dbReference>
<dbReference type="Proteomes" id="UP001589716">
    <property type="component" value="Unassembled WGS sequence"/>
</dbReference>
<dbReference type="PANTHER" id="PTHR43194">
    <property type="entry name" value="HYDROLASE ALPHA/BETA FOLD FAMILY"/>
    <property type="match status" value="1"/>
</dbReference>